<gene>
    <name evidence="3" type="ORF">QYF61_026943</name>
</gene>
<proteinExistence type="predicted"/>
<keyword evidence="4" id="KW-1185">Reference proteome</keyword>
<evidence type="ECO:0000256" key="2">
    <source>
        <dbReference type="SAM" id="MobiDB-lite"/>
    </source>
</evidence>
<dbReference type="Proteomes" id="UP001333110">
    <property type="component" value="Unassembled WGS sequence"/>
</dbReference>
<protein>
    <recommendedName>
        <fullName evidence="5">Reverse transcriptase domain-containing protein</fullName>
    </recommendedName>
</protein>
<feature type="coiled-coil region" evidence="1">
    <location>
        <begin position="203"/>
        <end position="230"/>
    </location>
</feature>
<feature type="compositionally biased region" description="Basic and acidic residues" evidence="2">
    <location>
        <begin position="264"/>
        <end position="277"/>
    </location>
</feature>
<accession>A0AAN7NPB5</accession>
<dbReference type="EMBL" id="JAUNZN010000002">
    <property type="protein sequence ID" value="KAK4828521.1"/>
    <property type="molecule type" value="Genomic_DNA"/>
</dbReference>
<sequence>MRANLCPLLKGVRDLMTKDVEKTDVPETSGKVWSRKDLPSVEDNQIREHTNKLEVHKSMGPDGKYPQVLIELTDVIEANSTPIFKKGKKNNLGNFRLVTLNLIPGSVMEKLILETISKLIQDRKQFGSGQHRFTKRKSCLINLIPFYDEMTDLVDKWRAEAFVYLDFSKDFDTLCHNILVDKLQNMSEATGHRADSCVRCDQADDLLCMVAELREEVERLRSIREAEKEIDWWCHALPRPRQEQEQQQPPVRTHDQGDPVPPLHRAEGSSSKEEGKWKQVHARGSRRTPSLPTSPPQVPLYNRYEALEVEGQAMKDEDDSPSTPEVLPRSESVPLVLTPPPQGREDGL</sequence>
<feature type="region of interest" description="Disordered" evidence="2">
    <location>
        <begin position="240"/>
        <end position="348"/>
    </location>
</feature>
<organism evidence="3 4">
    <name type="scientific">Mycteria americana</name>
    <name type="common">Wood stork</name>
    <dbReference type="NCBI Taxonomy" id="33587"/>
    <lineage>
        <taxon>Eukaryota</taxon>
        <taxon>Metazoa</taxon>
        <taxon>Chordata</taxon>
        <taxon>Craniata</taxon>
        <taxon>Vertebrata</taxon>
        <taxon>Euteleostomi</taxon>
        <taxon>Archelosauria</taxon>
        <taxon>Archosauria</taxon>
        <taxon>Dinosauria</taxon>
        <taxon>Saurischia</taxon>
        <taxon>Theropoda</taxon>
        <taxon>Coelurosauria</taxon>
        <taxon>Aves</taxon>
        <taxon>Neognathae</taxon>
        <taxon>Neoaves</taxon>
        <taxon>Aequornithes</taxon>
        <taxon>Ciconiiformes</taxon>
        <taxon>Ciconiidae</taxon>
        <taxon>Mycteria</taxon>
    </lineage>
</organism>
<evidence type="ECO:0000313" key="4">
    <source>
        <dbReference type="Proteomes" id="UP001333110"/>
    </source>
</evidence>
<evidence type="ECO:0000256" key="1">
    <source>
        <dbReference type="SAM" id="Coils"/>
    </source>
</evidence>
<name>A0AAN7NPB5_MYCAM</name>
<reference evidence="3 4" key="1">
    <citation type="journal article" date="2023" name="J. Hered.">
        <title>Chromosome-level genome of the wood stork (Mycteria americana) provides insight into avian chromosome evolution.</title>
        <authorList>
            <person name="Flamio R. Jr."/>
            <person name="Ramstad K.M."/>
        </authorList>
    </citation>
    <scope>NUCLEOTIDE SEQUENCE [LARGE SCALE GENOMIC DNA]</scope>
    <source>
        <strain evidence="3">JAX WOST 10</strain>
    </source>
</reference>
<dbReference type="AlphaFoldDB" id="A0AAN7NPB5"/>
<keyword evidence="1" id="KW-0175">Coiled coil</keyword>
<dbReference type="PANTHER" id="PTHR33332">
    <property type="entry name" value="REVERSE TRANSCRIPTASE DOMAIN-CONTAINING PROTEIN"/>
    <property type="match status" value="1"/>
</dbReference>
<comment type="caution">
    <text evidence="3">The sequence shown here is derived from an EMBL/GenBank/DDBJ whole genome shotgun (WGS) entry which is preliminary data.</text>
</comment>
<evidence type="ECO:0000313" key="3">
    <source>
        <dbReference type="EMBL" id="KAK4828521.1"/>
    </source>
</evidence>
<evidence type="ECO:0008006" key="5">
    <source>
        <dbReference type="Google" id="ProtNLM"/>
    </source>
</evidence>